<accession>A0ABV2J6I0</accession>
<keyword evidence="2" id="KW-1185">Reference proteome</keyword>
<evidence type="ECO:0000313" key="1">
    <source>
        <dbReference type="EMBL" id="MET3616375.1"/>
    </source>
</evidence>
<evidence type="ECO:0000313" key="2">
    <source>
        <dbReference type="Proteomes" id="UP001549047"/>
    </source>
</evidence>
<gene>
    <name evidence="1" type="ORF">ABID16_004729</name>
</gene>
<comment type="caution">
    <text evidence="1">The sequence shown here is derived from an EMBL/GenBank/DDBJ whole genome shotgun (WGS) entry which is preliminary data.</text>
</comment>
<sequence length="28" mass="3064">MTTTPEQKLLSLGLVLPPAPMPLAQYRP</sequence>
<dbReference type="EMBL" id="JBEPMB010000025">
    <property type="protein sequence ID" value="MET3616375.1"/>
    <property type="molecule type" value="Genomic_DNA"/>
</dbReference>
<dbReference type="Proteomes" id="UP001549047">
    <property type="component" value="Unassembled WGS sequence"/>
</dbReference>
<feature type="non-terminal residue" evidence="1">
    <location>
        <position position="28"/>
    </location>
</feature>
<proteinExistence type="predicted"/>
<organism evidence="1 2">
    <name type="scientific">Rhizobium aquaticum</name>
    <dbReference type="NCBI Taxonomy" id="1549636"/>
    <lineage>
        <taxon>Bacteria</taxon>
        <taxon>Pseudomonadati</taxon>
        <taxon>Pseudomonadota</taxon>
        <taxon>Alphaproteobacteria</taxon>
        <taxon>Hyphomicrobiales</taxon>
        <taxon>Rhizobiaceae</taxon>
        <taxon>Rhizobium/Agrobacterium group</taxon>
        <taxon>Rhizobium</taxon>
    </lineage>
</organism>
<name>A0ABV2J6I0_9HYPH</name>
<protein>
    <submittedName>
        <fullName evidence="1">Uncharacterized protein</fullName>
    </submittedName>
</protein>
<reference evidence="1 2" key="1">
    <citation type="submission" date="2024-06" db="EMBL/GenBank/DDBJ databases">
        <title>Genomic Encyclopedia of Type Strains, Phase IV (KMG-IV): sequencing the most valuable type-strain genomes for metagenomic binning, comparative biology and taxonomic classification.</title>
        <authorList>
            <person name="Goeker M."/>
        </authorList>
    </citation>
    <scope>NUCLEOTIDE SEQUENCE [LARGE SCALE GENOMIC DNA]</scope>
    <source>
        <strain evidence="1 2">DSM 29780</strain>
    </source>
</reference>